<feature type="region of interest" description="Disordered" evidence="1">
    <location>
        <begin position="95"/>
        <end position="118"/>
    </location>
</feature>
<protein>
    <submittedName>
        <fullName evidence="2">Uncharacterized protein</fullName>
    </submittedName>
</protein>
<reference evidence="3" key="1">
    <citation type="submission" date="2015-02" db="EMBL/GenBank/DDBJ databases">
        <title>Physiological reanalysis, assessment of diazotrophy, and genome sequences of multiple isolates of Streptomyces thermoautotrophicus.</title>
        <authorList>
            <person name="MacKellar D.C."/>
            <person name="Lieber L."/>
            <person name="Norman J."/>
            <person name="Bolger A."/>
            <person name="Tobin C."/>
            <person name="Murray J.W."/>
            <person name="Friesen M."/>
            <person name="Prell J."/>
        </authorList>
    </citation>
    <scope>NUCLEOTIDE SEQUENCE [LARGE SCALE GENOMIC DNA]</scope>
    <source>
        <strain evidence="3">UBT1</strain>
    </source>
</reference>
<gene>
    <name evidence="2" type="ORF">TR74_00105</name>
</gene>
<dbReference type="AlphaFoldDB" id="A0A132NLT6"/>
<proteinExistence type="predicted"/>
<evidence type="ECO:0000313" key="2">
    <source>
        <dbReference type="EMBL" id="KWX11036.1"/>
    </source>
</evidence>
<dbReference type="EMBL" id="JYIK01000028">
    <property type="protein sequence ID" value="KWX11036.1"/>
    <property type="molecule type" value="Genomic_DNA"/>
</dbReference>
<dbReference type="Proteomes" id="UP000070598">
    <property type="component" value="Unassembled WGS sequence"/>
</dbReference>
<evidence type="ECO:0000256" key="1">
    <source>
        <dbReference type="SAM" id="MobiDB-lite"/>
    </source>
</evidence>
<organism evidence="2 3">
    <name type="scientific">Carbonactinospora thermoautotrophica</name>
    <dbReference type="NCBI Taxonomy" id="1469144"/>
    <lineage>
        <taxon>Bacteria</taxon>
        <taxon>Bacillati</taxon>
        <taxon>Actinomycetota</taxon>
        <taxon>Actinomycetes</taxon>
        <taxon>Kitasatosporales</taxon>
        <taxon>Carbonactinosporaceae</taxon>
        <taxon>Carbonactinospora</taxon>
    </lineage>
</organism>
<sequence length="118" mass="11758">WGCGACPLTPTGCGRRPARLSTSGGGPATGGFCGRLRHGGAVGLLGFVRYGLGELSTRYASGAILTGGLVLAPGAGMAGPGLRLTPVLDVLDSVPTAQPHGHQVGSPCRHDDRIDEAA</sequence>
<feature type="non-terminal residue" evidence="2">
    <location>
        <position position="1"/>
    </location>
</feature>
<comment type="caution">
    <text evidence="2">The sequence shown here is derived from an EMBL/GenBank/DDBJ whole genome shotgun (WGS) entry which is preliminary data.</text>
</comment>
<accession>A0A132NLT6</accession>
<feature type="non-terminal residue" evidence="2">
    <location>
        <position position="118"/>
    </location>
</feature>
<evidence type="ECO:0000313" key="3">
    <source>
        <dbReference type="Proteomes" id="UP000070598"/>
    </source>
</evidence>
<feature type="compositionally biased region" description="Basic and acidic residues" evidence="1">
    <location>
        <begin position="108"/>
        <end position="118"/>
    </location>
</feature>
<name>A0A132NLT6_9ACTN</name>